<gene>
    <name evidence="3" type="ORF">AZ34_13470</name>
</gene>
<evidence type="ECO:0000313" key="3">
    <source>
        <dbReference type="EMBL" id="EYC51968.1"/>
    </source>
</evidence>
<reference evidence="3 4" key="1">
    <citation type="submission" date="2014-02" db="EMBL/GenBank/DDBJ databases">
        <title>Draft Genome of Hylemonella gracilis isolated from the Niagara River.</title>
        <authorList>
            <person name="Pawlowski D.R."/>
            <person name="Koudelka G.B."/>
        </authorList>
    </citation>
    <scope>NUCLEOTIDE SEQUENCE [LARGE SCALE GENOMIC DNA]</scope>
    <source>
        <strain evidence="3 4">Niagara R</strain>
    </source>
</reference>
<evidence type="ECO:0000256" key="1">
    <source>
        <dbReference type="SAM" id="Phobius"/>
    </source>
</evidence>
<feature type="transmembrane region" description="Helical" evidence="1">
    <location>
        <begin position="310"/>
        <end position="330"/>
    </location>
</feature>
<dbReference type="GO" id="GO:0016020">
    <property type="term" value="C:membrane"/>
    <property type="evidence" value="ECO:0007669"/>
    <property type="project" value="TreeGrafter"/>
</dbReference>
<feature type="transmembrane region" description="Helical" evidence="1">
    <location>
        <begin position="135"/>
        <end position="157"/>
    </location>
</feature>
<evidence type="ECO:0000313" key="4">
    <source>
        <dbReference type="Proteomes" id="UP000023268"/>
    </source>
</evidence>
<keyword evidence="1" id="KW-0812">Transmembrane</keyword>
<dbReference type="EMBL" id="JEMG01000001">
    <property type="protein sequence ID" value="EYC51968.1"/>
    <property type="molecule type" value="Genomic_DNA"/>
</dbReference>
<keyword evidence="1" id="KW-1133">Transmembrane helix</keyword>
<feature type="transmembrane region" description="Helical" evidence="1">
    <location>
        <begin position="164"/>
        <end position="182"/>
    </location>
</feature>
<name>A0A016XL83_9BURK</name>
<accession>A0A016XL83</accession>
<dbReference type="GO" id="GO:0016747">
    <property type="term" value="F:acyltransferase activity, transferring groups other than amino-acyl groups"/>
    <property type="evidence" value="ECO:0007669"/>
    <property type="project" value="InterPro"/>
</dbReference>
<comment type="caution">
    <text evidence="3">The sequence shown here is derived from an EMBL/GenBank/DDBJ whole genome shotgun (WGS) entry which is preliminary data.</text>
</comment>
<feature type="transmembrane region" description="Helical" evidence="1">
    <location>
        <begin position="91"/>
        <end position="108"/>
    </location>
</feature>
<dbReference type="eggNOG" id="COG1835">
    <property type="taxonomic scope" value="Bacteria"/>
</dbReference>
<dbReference type="OrthoDB" id="9814807at2"/>
<dbReference type="InterPro" id="IPR002656">
    <property type="entry name" value="Acyl_transf_3_dom"/>
</dbReference>
<keyword evidence="3" id="KW-0808">Transferase</keyword>
<feature type="domain" description="Acyltransferase 3" evidence="2">
    <location>
        <begin position="24"/>
        <end position="326"/>
    </location>
</feature>
<dbReference type="STRING" id="1458275.AZ34_13470"/>
<dbReference type="PANTHER" id="PTHR23028:SF53">
    <property type="entry name" value="ACYL_TRANSF_3 DOMAIN-CONTAINING PROTEIN"/>
    <property type="match status" value="1"/>
</dbReference>
<feature type="transmembrane region" description="Helical" evidence="1">
    <location>
        <begin position="188"/>
        <end position="205"/>
    </location>
</feature>
<dbReference type="Proteomes" id="UP000023268">
    <property type="component" value="Unassembled WGS sequence"/>
</dbReference>
<keyword evidence="1" id="KW-0472">Membrane</keyword>
<sequence>MYADPFIRTPPPLVQHNPPVILPNLDGIRAVACLLVVVSHVPWPGKPPTLGAVGVALFFVLSGFLMSHLYAKSAWNLAAVCRYGVARFSRIAPIYWLVVSLCVAISYLEPQTDFSMRIQGLEQITRHYLFGGSSYVFWSIPPEIQYYLFFPLLWWSLARHQQHAFALPLLALLSAALLLTHAHWPGLALPHKLHFFLAGSLAGLLPRHRWNSPTDRTTLAVLQIGALGLVLAPLWLYNSQAAMYDATELGLIFALGVYLLSLNSAWTRQAFASRWMRSIGHASFSIYLMHALVFHFGLRLLRLAPDAFHLAWLPLTAFAIALPMVASKYIEIPLQRTTRQALTRLLRLS</sequence>
<protein>
    <submittedName>
        <fullName evidence="3">Acyltransferase</fullName>
    </submittedName>
</protein>
<dbReference type="AlphaFoldDB" id="A0A016XL83"/>
<feature type="transmembrane region" description="Helical" evidence="1">
    <location>
        <begin position="278"/>
        <end position="298"/>
    </location>
</feature>
<dbReference type="RefSeq" id="WP_051509825.1">
    <property type="nucleotide sequence ID" value="NZ_JEMG01000001.1"/>
</dbReference>
<evidence type="ECO:0000259" key="2">
    <source>
        <dbReference type="Pfam" id="PF01757"/>
    </source>
</evidence>
<proteinExistence type="predicted"/>
<dbReference type="InterPro" id="IPR050879">
    <property type="entry name" value="Acyltransferase_3"/>
</dbReference>
<dbReference type="GO" id="GO:0000271">
    <property type="term" value="P:polysaccharide biosynthetic process"/>
    <property type="evidence" value="ECO:0007669"/>
    <property type="project" value="TreeGrafter"/>
</dbReference>
<dbReference type="Pfam" id="PF01757">
    <property type="entry name" value="Acyl_transf_3"/>
    <property type="match status" value="1"/>
</dbReference>
<feature type="transmembrane region" description="Helical" evidence="1">
    <location>
        <begin position="217"/>
        <end position="237"/>
    </location>
</feature>
<feature type="transmembrane region" description="Helical" evidence="1">
    <location>
        <begin position="249"/>
        <end position="266"/>
    </location>
</feature>
<dbReference type="PANTHER" id="PTHR23028">
    <property type="entry name" value="ACETYLTRANSFERASE"/>
    <property type="match status" value="1"/>
</dbReference>
<feature type="transmembrane region" description="Helical" evidence="1">
    <location>
        <begin position="50"/>
        <end position="71"/>
    </location>
</feature>
<keyword evidence="3" id="KW-0012">Acyltransferase</keyword>
<organism evidence="3 4">
    <name type="scientific">Hylemonella gracilis str. Niagara R</name>
    <dbReference type="NCBI Taxonomy" id="1458275"/>
    <lineage>
        <taxon>Bacteria</taxon>
        <taxon>Pseudomonadati</taxon>
        <taxon>Pseudomonadota</taxon>
        <taxon>Betaproteobacteria</taxon>
        <taxon>Burkholderiales</taxon>
        <taxon>Comamonadaceae</taxon>
        <taxon>Hylemonella</taxon>
    </lineage>
</organism>